<sequence>MYEALQQIDTLEQEAISKYDDKQYAKAATLYKRLIHYAEIKKDYVNIIRYVIMLITCYLEAKDYKMACRQVELYDYLFAHNVTSSQKKQYTLLKATLHIKTGEYQRAELYFQQLLQMSLDEDECWEIIQYGTQYMSLLHRMGQDDKALSIATLIEGYLEGQENRQVEQRAKFYVSYVAVLLKLNFAEQAQYYLTKANTLLATLPISKYHMYAQYYDICVCFALHAQTDFFARFEQVLQQLYAVLELDDYVWLLEDCIMRYEQAACYKEMAQLQKHYITLLTDPAYVTMKAQVKETVKKLHLSEAQKLAHYDSLTGVYNRYYLEKQAENTILMSRITDENCSCAVFDIDHFKKINDSFGHLAGDQAIQMLAQRVAQQIKGAPVLFARYGGDEFVLILSMPVAQAEDFIMSLYEELHETPFQLQGMELALTCSMGLVHNEHVQANSFQELFRRADEALYFAKQNGRNQLYIDQ</sequence>
<dbReference type="CDD" id="cd01949">
    <property type="entry name" value="GGDEF"/>
    <property type="match status" value="1"/>
</dbReference>
<dbReference type="InterPro" id="IPR050469">
    <property type="entry name" value="Diguanylate_Cyclase"/>
</dbReference>
<dbReference type="PANTHER" id="PTHR45138">
    <property type="entry name" value="REGULATORY COMPONENTS OF SENSORY TRANSDUCTION SYSTEM"/>
    <property type="match status" value="1"/>
</dbReference>
<organism evidence="2 3">
    <name type="scientific">Caryophanon tenue</name>
    <dbReference type="NCBI Taxonomy" id="33978"/>
    <lineage>
        <taxon>Bacteria</taxon>
        <taxon>Bacillati</taxon>
        <taxon>Bacillota</taxon>
        <taxon>Bacilli</taxon>
        <taxon>Bacillales</taxon>
        <taxon>Caryophanaceae</taxon>
        <taxon>Caryophanon</taxon>
    </lineage>
</organism>
<protein>
    <recommendedName>
        <fullName evidence="1">GGDEF domain-containing protein</fullName>
    </recommendedName>
</protein>
<dbReference type="GO" id="GO:0043709">
    <property type="term" value="P:cell adhesion involved in single-species biofilm formation"/>
    <property type="evidence" value="ECO:0007669"/>
    <property type="project" value="TreeGrafter"/>
</dbReference>
<proteinExistence type="predicted"/>
<dbReference type="FunFam" id="3.30.70.270:FF:000001">
    <property type="entry name" value="Diguanylate cyclase domain protein"/>
    <property type="match status" value="1"/>
</dbReference>
<feature type="domain" description="GGDEF" evidence="1">
    <location>
        <begin position="338"/>
        <end position="471"/>
    </location>
</feature>
<dbReference type="PROSITE" id="PS50887">
    <property type="entry name" value="GGDEF"/>
    <property type="match status" value="1"/>
</dbReference>
<dbReference type="InterPro" id="IPR011990">
    <property type="entry name" value="TPR-like_helical_dom_sf"/>
</dbReference>
<dbReference type="Proteomes" id="UP000093199">
    <property type="component" value="Unassembled WGS sequence"/>
</dbReference>
<evidence type="ECO:0000259" key="1">
    <source>
        <dbReference type="PROSITE" id="PS50887"/>
    </source>
</evidence>
<dbReference type="GO" id="GO:0052621">
    <property type="term" value="F:diguanylate cyclase activity"/>
    <property type="evidence" value="ECO:0007669"/>
    <property type="project" value="TreeGrafter"/>
</dbReference>
<dbReference type="SUPFAM" id="SSF48452">
    <property type="entry name" value="TPR-like"/>
    <property type="match status" value="1"/>
</dbReference>
<dbReference type="NCBIfam" id="TIGR00254">
    <property type="entry name" value="GGDEF"/>
    <property type="match status" value="1"/>
</dbReference>
<dbReference type="InterPro" id="IPR000160">
    <property type="entry name" value="GGDEF_dom"/>
</dbReference>
<evidence type="ECO:0000313" key="2">
    <source>
        <dbReference type="EMBL" id="OCS83043.1"/>
    </source>
</evidence>
<gene>
    <name evidence="2" type="ORF">A6M13_06470</name>
</gene>
<dbReference type="Pfam" id="PF00990">
    <property type="entry name" value="GGDEF"/>
    <property type="match status" value="1"/>
</dbReference>
<dbReference type="SMART" id="SM00267">
    <property type="entry name" value="GGDEF"/>
    <property type="match status" value="1"/>
</dbReference>
<dbReference type="Gene3D" id="3.30.70.270">
    <property type="match status" value="1"/>
</dbReference>
<name>A0A1C0Y7D0_9BACL</name>
<dbReference type="PANTHER" id="PTHR45138:SF9">
    <property type="entry name" value="DIGUANYLATE CYCLASE DGCM-RELATED"/>
    <property type="match status" value="1"/>
</dbReference>
<dbReference type="EMBL" id="MASJ01000039">
    <property type="protein sequence ID" value="OCS83043.1"/>
    <property type="molecule type" value="Genomic_DNA"/>
</dbReference>
<dbReference type="InterPro" id="IPR029787">
    <property type="entry name" value="Nucleotide_cyclase"/>
</dbReference>
<evidence type="ECO:0000313" key="3">
    <source>
        <dbReference type="Proteomes" id="UP000093199"/>
    </source>
</evidence>
<dbReference type="OrthoDB" id="9759607at2"/>
<dbReference type="STRING" id="33978.A6M13_06470"/>
<comment type="caution">
    <text evidence="2">The sequence shown here is derived from an EMBL/GenBank/DDBJ whole genome shotgun (WGS) entry which is preliminary data.</text>
</comment>
<accession>A0A1C0Y7D0</accession>
<dbReference type="SUPFAM" id="SSF55073">
    <property type="entry name" value="Nucleotide cyclase"/>
    <property type="match status" value="1"/>
</dbReference>
<dbReference type="RefSeq" id="WP_066548026.1">
    <property type="nucleotide sequence ID" value="NZ_MASJ01000039.1"/>
</dbReference>
<keyword evidence="3" id="KW-1185">Reference proteome</keyword>
<reference evidence="2 3" key="1">
    <citation type="submission" date="2016-07" db="EMBL/GenBank/DDBJ databases">
        <title>Caryophanon tenue genome sequencing.</title>
        <authorList>
            <person name="Verma A."/>
            <person name="Pal Y."/>
            <person name="Krishnamurthi S."/>
        </authorList>
    </citation>
    <scope>NUCLEOTIDE SEQUENCE [LARGE SCALE GENOMIC DNA]</scope>
    <source>
        <strain evidence="2 3">DSM 14152</strain>
    </source>
</reference>
<dbReference type="AlphaFoldDB" id="A0A1C0Y7D0"/>
<dbReference type="GO" id="GO:0005886">
    <property type="term" value="C:plasma membrane"/>
    <property type="evidence" value="ECO:0007669"/>
    <property type="project" value="TreeGrafter"/>
</dbReference>
<dbReference type="GO" id="GO:1902201">
    <property type="term" value="P:negative regulation of bacterial-type flagellum-dependent cell motility"/>
    <property type="evidence" value="ECO:0007669"/>
    <property type="project" value="TreeGrafter"/>
</dbReference>
<dbReference type="InterPro" id="IPR043128">
    <property type="entry name" value="Rev_trsase/Diguanyl_cyclase"/>
</dbReference>
<dbReference type="Gene3D" id="1.25.40.10">
    <property type="entry name" value="Tetratricopeptide repeat domain"/>
    <property type="match status" value="1"/>
</dbReference>